<dbReference type="InterPro" id="IPR015655">
    <property type="entry name" value="PP2C"/>
</dbReference>
<evidence type="ECO:0000256" key="9">
    <source>
        <dbReference type="RuleBase" id="RU003465"/>
    </source>
</evidence>
<dbReference type="GO" id="GO:0046872">
    <property type="term" value="F:metal ion binding"/>
    <property type="evidence" value="ECO:0007669"/>
    <property type="project" value="UniProtKB-KW"/>
</dbReference>
<proteinExistence type="inferred from homology"/>
<feature type="compositionally biased region" description="Polar residues" evidence="10">
    <location>
        <begin position="1"/>
        <end position="15"/>
    </location>
</feature>
<keyword evidence="13" id="KW-1185">Reference proteome</keyword>
<dbReference type="InterPro" id="IPR001932">
    <property type="entry name" value="PPM-type_phosphatase-like_dom"/>
</dbReference>
<dbReference type="eggNOG" id="KOG0698">
    <property type="taxonomic scope" value="Eukaryota"/>
</dbReference>
<dbReference type="Gramene" id="KGN50671">
    <property type="protein sequence ID" value="KGN50671"/>
    <property type="gene ID" value="Csa_5G209480"/>
</dbReference>
<keyword evidence="4" id="KW-0479">Metal-binding</keyword>
<evidence type="ECO:0000256" key="10">
    <source>
        <dbReference type="SAM" id="MobiDB-lite"/>
    </source>
</evidence>
<evidence type="ECO:0000256" key="2">
    <source>
        <dbReference type="ARBA" id="ARBA00001946"/>
    </source>
</evidence>
<gene>
    <name evidence="12" type="ORF">Csa_5G209480</name>
</gene>
<dbReference type="KEGG" id="csv:101208170"/>
<feature type="compositionally biased region" description="Low complexity" evidence="10">
    <location>
        <begin position="49"/>
        <end position="61"/>
    </location>
</feature>
<name>A0A0A0KSF0_CUCSA</name>
<reference evidence="12 13" key="3">
    <citation type="journal article" date="2010" name="BMC Genomics">
        <title>Transcriptome sequencing and comparative analysis of cucumber flowers with different sex types.</title>
        <authorList>
            <person name="Guo S."/>
            <person name="Zheng Y."/>
            <person name="Joung J.G."/>
            <person name="Liu S."/>
            <person name="Zhang Z."/>
            <person name="Crasta O.R."/>
            <person name="Sobral B.W."/>
            <person name="Xu Y."/>
            <person name="Huang S."/>
            <person name="Fei Z."/>
        </authorList>
    </citation>
    <scope>NUCLEOTIDE SEQUENCE [LARGE SCALE GENOMIC DNA]</scope>
    <source>
        <strain evidence="13">cv. 9930</strain>
    </source>
</reference>
<keyword evidence="6" id="KW-0460">Magnesium</keyword>
<evidence type="ECO:0000256" key="6">
    <source>
        <dbReference type="ARBA" id="ARBA00022842"/>
    </source>
</evidence>
<sequence>MCAVAPSTTPMTPVFSSPKLPSLLCKSSSSSSSSSSSPRSLSAPINLHVSASPSPSSSSVSHLDTLLKRKRPSRIHLPQSMPSIGFGIFDTPEIMEEEGEGYSVFSKRGRRRISAMEDRFSVTLGIQADSRQAFFGVFDGHGGAKVAEIAAKRLSENVIDQVWRRTESEVEEAIKDGYLRTDREVSEEGVSGGGACCVTALIRNGNLAVSNVGDCRAVLSRKGRAEALTSDHMAGREDERNRIEKSGGYVDFCGGGWRVQGTLAVSRAIGDEHLKQWVISEPETRVMKIEDDCHFLILASDGLWDKVTNQEAVDMVEAVCGVEIAKKKPINPKLIMSACKQLVTLSTSRGSLDDTTVMIIKLN</sequence>
<keyword evidence="8" id="KW-0464">Manganese</keyword>
<evidence type="ECO:0000256" key="8">
    <source>
        <dbReference type="ARBA" id="ARBA00023211"/>
    </source>
</evidence>
<dbReference type="SUPFAM" id="SSF81606">
    <property type="entry name" value="PP2C-like"/>
    <property type="match status" value="1"/>
</dbReference>
<evidence type="ECO:0000256" key="1">
    <source>
        <dbReference type="ARBA" id="ARBA00001936"/>
    </source>
</evidence>
<evidence type="ECO:0000256" key="7">
    <source>
        <dbReference type="ARBA" id="ARBA00022912"/>
    </source>
</evidence>
<comment type="cofactor">
    <cofactor evidence="1">
        <name>Mn(2+)</name>
        <dbReference type="ChEBI" id="CHEBI:29035"/>
    </cofactor>
</comment>
<organism evidence="12 13">
    <name type="scientific">Cucumis sativus</name>
    <name type="common">Cucumber</name>
    <dbReference type="NCBI Taxonomy" id="3659"/>
    <lineage>
        <taxon>Eukaryota</taxon>
        <taxon>Viridiplantae</taxon>
        <taxon>Streptophyta</taxon>
        <taxon>Embryophyta</taxon>
        <taxon>Tracheophyta</taxon>
        <taxon>Spermatophyta</taxon>
        <taxon>Magnoliopsida</taxon>
        <taxon>eudicotyledons</taxon>
        <taxon>Gunneridae</taxon>
        <taxon>Pentapetalae</taxon>
        <taxon>rosids</taxon>
        <taxon>fabids</taxon>
        <taxon>Cucurbitales</taxon>
        <taxon>Cucurbitaceae</taxon>
        <taxon>Benincaseae</taxon>
        <taxon>Cucumis</taxon>
    </lineage>
</organism>
<evidence type="ECO:0000313" key="13">
    <source>
        <dbReference type="Proteomes" id="UP000029981"/>
    </source>
</evidence>
<evidence type="ECO:0000256" key="3">
    <source>
        <dbReference type="ARBA" id="ARBA00013081"/>
    </source>
</evidence>
<keyword evidence="5 9" id="KW-0378">Hydrolase</keyword>
<dbReference type="InterPro" id="IPR000222">
    <property type="entry name" value="PP2C_BS"/>
</dbReference>
<dbReference type="EC" id="3.1.3.16" evidence="3"/>
<comment type="similarity">
    <text evidence="9">Belongs to the PP2C family.</text>
</comment>
<feature type="region of interest" description="Disordered" evidence="10">
    <location>
        <begin position="1"/>
        <end position="63"/>
    </location>
</feature>
<dbReference type="InterPro" id="IPR036457">
    <property type="entry name" value="PPM-type-like_dom_sf"/>
</dbReference>
<feature type="compositionally biased region" description="Low complexity" evidence="10">
    <location>
        <begin position="16"/>
        <end position="42"/>
    </location>
</feature>
<evidence type="ECO:0000256" key="4">
    <source>
        <dbReference type="ARBA" id="ARBA00022723"/>
    </source>
</evidence>
<dbReference type="PROSITE" id="PS01032">
    <property type="entry name" value="PPM_1"/>
    <property type="match status" value="1"/>
</dbReference>
<dbReference type="SMART" id="SM00331">
    <property type="entry name" value="PP2C_SIG"/>
    <property type="match status" value="1"/>
</dbReference>
<evidence type="ECO:0000313" key="12">
    <source>
        <dbReference type="EMBL" id="KGN50671.1"/>
    </source>
</evidence>
<dbReference type="GO" id="GO:0004722">
    <property type="term" value="F:protein serine/threonine phosphatase activity"/>
    <property type="evidence" value="ECO:0000318"/>
    <property type="project" value="GO_Central"/>
</dbReference>
<dbReference type="PROSITE" id="PS51746">
    <property type="entry name" value="PPM_2"/>
    <property type="match status" value="1"/>
</dbReference>
<reference evidence="12 13" key="4">
    <citation type="journal article" date="2011" name="BMC Genomics">
        <title>RNA-Seq improves annotation of protein-coding genes in the cucumber genome.</title>
        <authorList>
            <person name="Li Z."/>
            <person name="Zhang Z."/>
            <person name="Yan P."/>
            <person name="Huang S."/>
            <person name="Fei Z."/>
            <person name="Lin K."/>
        </authorList>
    </citation>
    <scope>NUCLEOTIDE SEQUENCE [LARGE SCALE GENOMIC DNA]</scope>
    <source>
        <strain evidence="13">cv. 9930</strain>
    </source>
</reference>
<keyword evidence="7 9" id="KW-0904">Protein phosphatase</keyword>
<dbReference type="Gene3D" id="3.60.40.10">
    <property type="entry name" value="PPM-type phosphatase domain"/>
    <property type="match status" value="1"/>
</dbReference>
<dbReference type="PANTHER" id="PTHR47992">
    <property type="entry name" value="PROTEIN PHOSPHATASE"/>
    <property type="match status" value="1"/>
</dbReference>
<comment type="cofactor">
    <cofactor evidence="2">
        <name>Mg(2+)</name>
        <dbReference type="ChEBI" id="CHEBI:18420"/>
    </cofactor>
</comment>
<evidence type="ECO:0000259" key="11">
    <source>
        <dbReference type="PROSITE" id="PS51746"/>
    </source>
</evidence>
<dbReference type="Pfam" id="PF00481">
    <property type="entry name" value="PP2C"/>
    <property type="match status" value="1"/>
</dbReference>
<reference evidence="12 13" key="2">
    <citation type="journal article" date="2009" name="PLoS ONE">
        <title>An integrated genetic and cytogenetic map of the cucumber genome.</title>
        <authorList>
            <person name="Ren Y."/>
            <person name="Zhang Z."/>
            <person name="Liu J."/>
            <person name="Staub J.E."/>
            <person name="Han Y."/>
            <person name="Cheng Z."/>
            <person name="Li X."/>
            <person name="Lu J."/>
            <person name="Miao H."/>
            <person name="Kang H."/>
            <person name="Xie B."/>
            <person name="Gu X."/>
            <person name="Wang X."/>
            <person name="Du Y."/>
            <person name="Jin W."/>
            <person name="Huang S."/>
        </authorList>
    </citation>
    <scope>NUCLEOTIDE SEQUENCE [LARGE SCALE GENOMIC DNA]</scope>
    <source>
        <strain evidence="13">cv. 9930</strain>
    </source>
</reference>
<protein>
    <recommendedName>
        <fullName evidence="3">protein-serine/threonine phosphatase</fullName>
        <ecNumber evidence="3">3.1.3.16</ecNumber>
    </recommendedName>
</protein>
<dbReference type="GO" id="GO:0009738">
    <property type="term" value="P:abscisic acid-activated signaling pathway"/>
    <property type="evidence" value="ECO:0000318"/>
    <property type="project" value="GO_Central"/>
</dbReference>
<dbReference type="AlphaFoldDB" id="A0A0A0KSF0"/>
<dbReference type="OrthoDB" id="10264738at2759"/>
<dbReference type="OMA" id="IANEDAY"/>
<dbReference type="SMART" id="SM00332">
    <property type="entry name" value="PP2Cc"/>
    <property type="match status" value="1"/>
</dbReference>
<dbReference type="CDD" id="cd00143">
    <property type="entry name" value="PP2Cc"/>
    <property type="match status" value="1"/>
</dbReference>
<reference evidence="12 13" key="1">
    <citation type="journal article" date="2009" name="Nat. Genet.">
        <title>The genome of the cucumber, Cucumis sativus L.</title>
        <authorList>
            <person name="Huang S."/>
            <person name="Li R."/>
            <person name="Zhang Z."/>
            <person name="Li L."/>
            <person name="Gu X."/>
            <person name="Fan W."/>
            <person name="Lucas W.J."/>
            <person name="Wang X."/>
            <person name="Xie B."/>
            <person name="Ni P."/>
            <person name="Ren Y."/>
            <person name="Zhu H."/>
            <person name="Li J."/>
            <person name="Lin K."/>
            <person name="Jin W."/>
            <person name="Fei Z."/>
            <person name="Li G."/>
            <person name="Staub J."/>
            <person name="Kilian A."/>
            <person name="van der Vossen E.A."/>
            <person name="Wu Y."/>
            <person name="Guo J."/>
            <person name="He J."/>
            <person name="Jia Z."/>
            <person name="Ren Y."/>
            <person name="Tian G."/>
            <person name="Lu Y."/>
            <person name="Ruan J."/>
            <person name="Qian W."/>
            <person name="Wang M."/>
            <person name="Huang Q."/>
            <person name="Li B."/>
            <person name="Xuan Z."/>
            <person name="Cao J."/>
            <person name="Asan"/>
            <person name="Wu Z."/>
            <person name="Zhang J."/>
            <person name="Cai Q."/>
            <person name="Bai Y."/>
            <person name="Zhao B."/>
            <person name="Han Y."/>
            <person name="Li Y."/>
            <person name="Li X."/>
            <person name="Wang S."/>
            <person name="Shi Q."/>
            <person name="Liu S."/>
            <person name="Cho W.K."/>
            <person name="Kim J.Y."/>
            <person name="Xu Y."/>
            <person name="Heller-Uszynska K."/>
            <person name="Miao H."/>
            <person name="Cheng Z."/>
            <person name="Zhang S."/>
            <person name="Wu J."/>
            <person name="Yang Y."/>
            <person name="Kang H."/>
            <person name="Li M."/>
            <person name="Liang H."/>
            <person name="Ren X."/>
            <person name="Shi Z."/>
            <person name="Wen M."/>
            <person name="Jian M."/>
            <person name="Yang H."/>
            <person name="Zhang G."/>
            <person name="Yang Z."/>
            <person name="Chen R."/>
            <person name="Liu S."/>
            <person name="Li J."/>
            <person name="Ma L."/>
            <person name="Liu H."/>
            <person name="Zhou Y."/>
            <person name="Zhao J."/>
            <person name="Fang X."/>
            <person name="Li G."/>
            <person name="Fang L."/>
            <person name="Li Y."/>
            <person name="Liu D."/>
            <person name="Zheng H."/>
            <person name="Zhang Y."/>
            <person name="Qin N."/>
            <person name="Li Z."/>
            <person name="Yang G."/>
            <person name="Yang S."/>
            <person name="Bolund L."/>
            <person name="Kristiansen K."/>
            <person name="Zheng H."/>
            <person name="Li S."/>
            <person name="Zhang X."/>
            <person name="Yang H."/>
            <person name="Wang J."/>
            <person name="Sun R."/>
            <person name="Zhang B."/>
            <person name="Jiang S."/>
            <person name="Wang J."/>
            <person name="Du Y."/>
            <person name="Li S."/>
        </authorList>
    </citation>
    <scope>NUCLEOTIDE SEQUENCE [LARGE SCALE GENOMIC DNA]</scope>
    <source>
        <strain evidence="13">cv. 9930</strain>
    </source>
</reference>
<evidence type="ECO:0000256" key="5">
    <source>
        <dbReference type="ARBA" id="ARBA00022801"/>
    </source>
</evidence>
<feature type="domain" description="PPM-type phosphatase" evidence="11">
    <location>
        <begin position="101"/>
        <end position="362"/>
    </location>
</feature>
<dbReference type="EMBL" id="CM002926">
    <property type="protein sequence ID" value="KGN50671.1"/>
    <property type="molecule type" value="Genomic_DNA"/>
</dbReference>
<dbReference type="Proteomes" id="UP000029981">
    <property type="component" value="Chromosome 5"/>
</dbReference>
<accession>A0A0A0KSF0</accession>